<evidence type="ECO:0000256" key="1">
    <source>
        <dbReference type="SAM" id="MobiDB-lite"/>
    </source>
</evidence>
<gene>
    <name evidence="2" type="ORF">E3N88_04249</name>
</gene>
<feature type="region of interest" description="Disordered" evidence="1">
    <location>
        <begin position="43"/>
        <end position="80"/>
    </location>
</feature>
<accession>A0A5N6PW10</accession>
<feature type="compositionally biased region" description="Basic and acidic residues" evidence="1">
    <location>
        <begin position="45"/>
        <end position="71"/>
    </location>
</feature>
<evidence type="ECO:0000313" key="2">
    <source>
        <dbReference type="EMBL" id="KAD7116981.1"/>
    </source>
</evidence>
<dbReference type="Proteomes" id="UP000326396">
    <property type="component" value="Linkage Group LG10"/>
</dbReference>
<name>A0A5N6PW10_9ASTR</name>
<dbReference type="EMBL" id="SZYD01000002">
    <property type="protein sequence ID" value="KAD7116981.1"/>
    <property type="molecule type" value="Genomic_DNA"/>
</dbReference>
<organism evidence="2 3">
    <name type="scientific">Mikania micrantha</name>
    <name type="common">bitter vine</name>
    <dbReference type="NCBI Taxonomy" id="192012"/>
    <lineage>
        <taxon>Eukaryota</taxon>
        <taxon>Viridiplantae</taxon>
        <taxon>Streptophyta</taxon>
        <taxon>Embryophyta</taxon>
        <taxon>Tracheophyta</taxon>
        <taxon>Spermatophyta</taxon>
        <taxon>Magnoliopsida</taxon>
        <taxon>eudicotyledons</taxon>
        <taxon>Gunneridae</taxon>
        <taxon>Pentapetalae</taxon>
        <taxon>asterids</taxon>
        <taxon>campanulids</taxon>
        <taxon>Asterales</taxon>
        <taxon>Asteraceae</taxon>
        <taxon>Asteroideae</taxon>
        <taxon>Heliantheae alliance</taxon>
        <taxon>Eupatorieae</taxon>
        <taxon>Mikania</taxon>
    </lineage>
</organism>
<comment type="caution">
    <text evidence="2">The sequence shown here is derived from an EMBL/GenBank/DDBJ whole genome shotgun (WGS) entry which is preliminary data.</text>
</comment>
<keyword evidence="3" id="KW-1185">Reference proteome</keyword>
<evidence type="ECO:0000313" key="3">
    <source>
        <dbReference type="Proteomes" id="UP000326396"/>
    </source>
</evidence>
<sequence length="105" mass="11901">MISGDVDWRSCWLKKERGKRKVSAVNGLKFWVSDRPVKGGGCRSFGEEEGRRRERGEKRARKVEIEGRDRGAEEEEEDVTVWQRRPAGGVVGAAVELRQWKSTGG</sequence>
<proteinExistence type="predicted"/>
<reference evidence="2 3" key="1">
    <citation type="submission" date="2019-05" db="EMBL/GenBank/DDBJ databases">
        <title>Mikania micrantha, genome provides insights into the molecular mechanism of rapid growth.</title>
        <authorList>
            <person name="Liu B."/>
        </authorList>
    </citation>
    <scope>NUCLEOTIDE SEQUENCE [LARGE SCALE GENOMIC DNA]</scope>
    <source>
        <strain evidence="2">NLD-2019</strain>
        <tissue evidence="2">Leaf</tissue>
    </source>
</reference>
<protein>
    <submittedName>
        <fullName evidence="2">Uncharacterized protein</fullName>
    </submittedName>
</protein>
<dbReference type="AlphaFoldDB" id="A0A5N6PW10"/>